<proteinExistence type="predicted"/>
<dbReference type="Proteomes" id="UP000749010">
    <property type="component" value="Unassembled WGS sequence"/>
</dbReference>
<sequence>MPDEHGSWRIEHAGWRIEIVDHLAFGLQQFGGSDLARIARQLALLGVDQALAVLAEIEFVQRCAGRNRLTRHHLGDAPYCASITPASARVRSRCCEE</sequence>
<keyword evidence="2" id="KW-1185">Reference proteome</keyword>
<name>A0ABX1U383_9PROT</name>
<reference evidence="1 2" key="1">
    <citation type="submission" date="2019-03" db="EMBL/GenBank/DDBJ databases">
        <title>Metabolic reconstructions from genomes of highly enriched 'Candidatus Accumulibacter' and 'Candidatus Competibacter' bioreactor populations.</title>
        <authorList>
            <person name="Annavajhala M.K."/>
            <person name="Welles L."/>
            <person name="Abbas B."/>
            <person name="Sorokin D."/>
            <person name="Park H."/>
            <person name="Van Loosdrecht M."/>
            <person name="Chandran K."/>
        </authorList>
    </citation>
    <scope>NUCLEOTIDE SEQUENCE [LARGE SCALE GENOMIC DNA]</scope>
    <source>
        <strain evidence="1 2">SBR_S</strain>
    </source>
</reference>
<protein>
    <submittedName>
        <fullName evidence="1">Uncharacterized protein</fullName>
    </submittedName>
</protein>
<evidence type="ECO:0000313" key="2">
    <source>
        <dbReference type="Proteomes" id="UP000749010"/>
    </source>
</evidence>
<evidence type="ECO:0000313" key="1">
    <source>
        <dbReference type="EMBL" id="NMQ29485.1"/>
    </source>
</evidence>
<comment type="caution">
    <text evidence="1">The sequence shown here is derived from an EMBL/GenBank/DDBJ whole genome shotgun (WGS) entry which is preliminary data.</text>
</comment>
<gene>
    <name evidence="1" type="ORF">E4Q23_17950</name>
</gene>
<organism evidence="1 2">
    <name type="scientific">Candidatus Accumulibacter phosphatis</name>
    <dbReference type="NCBI Taxonomy" id="327160"/>
    <lineage>
        <taxon>Bacteria</taxon>
        <taxon>Pseudomonadati</taxon>
        <taxon>Pseudomonadota</taxon>
        <taxon>Betaproteobacteria</taxon>
        <taxon>Candidatus Accumulibacter</taxon>
    </lineage>
</organism>
<dbReference type="EMBL" id="SPMY01000056">
    <property type="protein sequence ID" value="NMQ29485.1"/>
    <property type="molecule type" value="Genomic_DNA"/>
</dbReference>
<accession>A0ABX1U383</accession>
<dbReference type="RefSeq" id="WP_169067942.1">
    <property type="nucleotide sequence ID" value="NZ_SPMY01000056.1"/>
</dbReference>